<dbReference type="KEGG" id="mtm:MYCTH_2108373"/>
<dbReference type="AlphaFoldDB" id="G2Q9X9"/>
<accession>G2Q9X9</accession>
<dbReference type="InParanoid" id="G2Q9X9"/>
<gene>
    <name evidence="1" type="ORF">MYCTH_2108373</name>
</gene>
<dbReference type="EMBL" id="CP003003">
    <property type="protein sequence ID" value="AEO55780.1"/>
    <property type="molecule type" value="Genomic_DNA"/>
</dbReference>
<evidence type="ECO:0000313" key="2">
    <source>
        <dbReference type="Proteomes" id="UP000007322"/>
    </source>
</evidence>
<sequence>MTVFHRTVARPLVLKCAALFLQRFDPSLQPGSLPGTEQAHLLRGLYRFQLYCNLFGKSPKPGGYYVVGRLSAADILALFFVSFSPWEVEEIDCIYTMIWNKYNVVLDVVRYNLAKKSDRQLLRQGIVLNGLTLFSEVLEIYDHKVLVNTMEQYLVKSGALERVLS</sequence>
<dbReference type="Proteomes" id="UP000007322">
    <property type="component" value="Chromosome 2"/>
</dbReference>
<name>G2Q9X9_THET4</name>
<dbReference type="VEuPathDB" id="FungiDB:MYCTH_2108373"/>
<dbReference type="OrthoDB" id="4583946at2759"/>
<proteinExistence type="predicted"/>
<evidence type="ECO:0000313" key="1">
    <source>
        <dbReference type="EMBL" id="AEO55780.1"/>
    </source>
</evidence>
<protein>
    <submittedName>
        <fullName evidence="1">Uncharacterized protein</fullName>
    </submittedName>
</protein>
<dbReference type="GeneID" id="11511732"/>
<dbReference type="RefSeq" id="XP_003661025.1">
    <property type="nucleotide sequence ID" value="XM_003660977.1"/>
</dbReference>
<keyword evidence="2" id="KW-1185">Reference proteome</keyword>
<dbReference type="OMA" id="MIAFHTS"/>
<organism evidence="1 2">
    <name type="scientific">Thermothelomyces thermophilus (strain ATCC 42464 / BCRC 31852 / DSM 1799)</name>
    <name type="common">Sporotrichum thermophile</name>
    <dbReference type="NCBI Taxonomy" id="573729"/>
    <lineage>
        <taxon>Eukaryota</taxon>
        <taxon>Fungi</taxon>
        <taxon>Dikarya</taxon>
        <taxon>Ascomycota</taxon>
        <taxon>Pezizomycotina</taxon>
        <taxon>Sordariomycetes</taxon>
        <taxon>Sordariomycetidae</taxon>
        <taxon>Sordariales</taxon>
        <taxon>Chaetomiaceae</taxon>
        <taxon>Thermothelomyces</taxon>
    </lineage>
</organism>
<dbReference type="HOGENOM" id="CLU_1611941_0_0_1"/>
<reference evidence="1 2" key="1">
    <citation type="journal article" date="2011" name="Nat. Biotechnol.">
        <title>Comparative genomic analysis of the thermophilic biomass-degrading fungi Myceliophthora thermophila and Thielavia terrestris.</title>
        <authorList>
            <person name="Berka R.M."/>
            <person name="Grigoriev I.V."/>
            <person name="Otillar R."/>
            <person name="Salamov A."/>
            <person name="Grimwood J."/>
            <person name="Reid I."/>
            <person name="Ishmael N."/>
            <person name="John T."/>
            <person name="Darmond C."/>
            <person name="Moisan M.-C."/>
            <person name="Henrissat B."/>
            <person name="Coutinho P.M."/>
            <person name="Lombard V."/>
            <person name="Natvig D.O."/>
            <person name="Lindquist E."/>
            <person name="Schmutz J."/>
            <person name="Lucas S."/>
            <person name="Harris P."/>
            <person name="Powlowski J."/>
            <person name="Bellemare A."/>
            <person name="Taylor D."/>
            <person name="Butler G."/>
            <person name="de Vries R.P."/>
            <person name="Allijn I.E."/>
            <person name="van den Brink J."/>
            <person name="Ushinsky S."/>
            <person name="Storms R."/>
            <person name="Powell A.J."/>
            <person name="Paulsen I.T."/>
            <person name="Elbourne L.D.H."/>
            <person name="Baker S.E."/>
            <person name="Magnuson J."/>
            <person name="LaBoissiere S."/>
            <person name="Clutterbuck A.J."/>
            <person name="Martinez D."/>
            <person name="Wogulis M."/>
            <person name="de Leon A.L."/>
            <person name="Rey M.W."/>
            <person name="Tsang A."/>
        </authorList>
    </citation>
    <scope>NUCLEOTIDE SEQUENCE [LARGE SCALE GENOMIC DNA]</scope>
    <source>
        <strain evidence="2">ATCC 42464 / BCRC 31852 / DSM 1799</strain>
    </source>
</reference>